<dbReference type="Gene3D" id="1.10.275.10">
    <property type="entry name" value="Fumarase/aspartase (N-terminal domain)"/>
    <property type="match status" value="1"/>
</dbReference>
<dbReference type="InterPro" id="IPR000362">
    <property type="entry name" value="Fumarate_lyase_fam"/>
</dbReference>
<reference evidence="14" key="1">
    <citation type="submission" date="2020-07" db="EMBL/GenBank/DDBJ databases">
        <title>Huge and variable diversity of episymbiotic CPR bacteria and DPANN archaea in groundwater ecosystems.</title>
        <authorList>
            <person name="He C.Y."/>
            <person name="Keren R."/>
            <person name="Whittaker M."/>
            <person name="Farag I.F."/>
            <person name="Doudna J."/>
            <person name="Cate J.H.D."/>
            <person name="Banfield J.F."/>
        </authorList>
    </citation>
    <scope>NUCLEOTIDE SEQUENCE</scope>
    <source>
        <strain evidence="14">NC_groundwater_1664_Pr3_B-0.1um_52_9</strain>
    </source>
</reference>
<dbReference type="FunFam" id="1.20.200.10:FF:000008">
    <property type="entry name" value="Adenylosuccinate lyase"/>
    <property type="match status" value="1"/>
</dbReference>
<dbReference type="PRINTS" id="PR00145">
    <property type="entry name" value="ARGSUCLYASE"/>
</dbReference>
<dbReference type="InterPro" id="IPR022761">
    <property type="entry name" value="Fumarate_lyase_N"/>
</dbReference>
<evidence type="ECO:0000256" key="1">
    <source>
        <dbReference type="ARBA" id="ARBA00004706"/>
    </source>
</evidence>
<evidence type="ECO:0000256" key="2">
    <source>
        <dbReference type="ARBA" id="ARBA00004734"/>
    </source>
</evidence>
<evidence type="ECO:0000256" key="6">
    <source>
        <dbReference type="ARBA" id="ARBA00022755"/>
    </source>
</evidence>
<accession>A0A9D6V2U4</accession>
<dbReference type="GO" id="GO:0005829">
    <property type="term" value="C:cytosol"/>
    <property type="evidence" value="ECO:0007669"/>
    <property type="project" value="TreeGrafter"/>
</dbReference>
<evidence type="ECO:0000256" key="10">
    <source>
        <dbReference type="ARBA" id="ARBA00049115"/>
    </source>
</evidence>
<dbReference type="PANTHER" id="PTHR43172:SF1">
    <property type="entry name" value="ADENYLOSUCCINATE LYASE"/>
    <property type="match status" value="1"/>
</dbReference>
<comment type="similarity">
    <text evidence="3 12">Belongs to the lyase 1 family. Adenylosuccinate lyase subfamily.</text>
</comment>
<evidence type="ECO:0000313" key="15">
    <source>
        <dbReference type="Proteomes" id="UP000807825"/>
    </source>
</evidence>
<dbReference type="InterPro" id="IPR008948">
    <property type="entry name" value="L-Aspartase-like"/>
</dbReference>
<dbReference type="InterPro" id="IPR024083">
    <property type="entry name" value="Fumarase/histidase_N"/>
</dbReference>
<dbReference type="PRINTS" id="PR00149">
    <property type="entry name" value="FUMRATELYASE"/>
</dbReference>
<dbReference type="FunFam" id="1.10.275.10:FF:000006">
    <property type="entry name" value="Adenylosuccinate lyase"/>
    <property type="match status" value="1"/>
</dbReference>
<dbReference type="CDD" id="cd01360">
    <property type="entry name" value="Adenylsuccinate_lyase_1"/>
    <property type="match status" value="1"/>
</dbReference>
<dbReference type="Proteomes" id="UP000807825">
    <property type="component" value="Unassembled WGS sequence"/>
</dbReference>
<evidence type="ECO:0000256" key="9">
    <source>
        <dbReference type="ARBA" id="ARBA00030717"/>
    </source>
</evidence>
<dbReference type="SUPFAM" id="SSF48557">
    <property type="entry name" value="L-aspartase-like"/>
    <property type="match status" value="1"/>
</dbReference>
<evidence type="ECO:0000256" key="4">
    <source>
        <dbReference type="ARBA" id="ARBA00012339"/>
    </source>
</evidence>
<evidence type="ECO:0000256" key="8">
    <source>
        <dbReference type="ARBA" id="ARBA00024477"/>
    </source>
</evidence>
<protein>
    <recommendedName>
        <fullName evidence="5 11">Adenylosuccinate lyase</fullName>
        <shortName evidence="12">ASL</shortName>
        <ecNumber evidence="4 11">4.3.2.2</ecNumber>
    </recommendedName>
    <alternativeName>
        <fullName evidence="9 12">Adenylosuccinase</fullName>
    </alternativeName>
</protein>
<dbReference type="Gene3D" id="1.10.40.30">
    <property type="entry name" value="Fumarase/aspartase (C-terminal domain)"/>
    <property type="match status" value="1"/>
</dbReference>
<evidence type="ECO:0000256" key="3">
    <source>
        <dbReference type="ARBA" id="ARBA00008273"/>
    </source>
</evidence>
<dbReference type="FunFam" id="1.10.40.30:FF:000007">
    <property type="entry name" value="Adenylosuccinate lyase"/>
    <property type="match status" value="1"/>
</dbReference>
<dbReference type="EC" id="4.3.2.2" evidence="4 11"/>
<dbReference type="EMBL" id="JACRDE010000425">
    <property type="protein sequence ID" value="MBI5251061.1"/>
    <property type="molecule type" value="Genomic_DNA"/>
</dbReference>
<comment type="pathway">
    <text evidence="2 12">Purine metabolism; AMP biosynthesis via de novo pathway; AMP from IMP: step 2/2.</text>
</comment>
<evidence type="ECO:0000256" key="11">
    <source>
        <dbReference type="NCBIfam" id="TIGR00928"/>
    </source>
</evidence>
<evidence type="ECO:0000256" key="12">
    <source>
        <dbReference type="RuleBase" id="RU361172"/>
    </source>
</evidence>
<evidence type="ECO:0000313" key="14">
    <source>
        <dbReference type="EMBL" id="MBI5251061.1"/>
    </source>
</evidence>
<dbReference type="InterPro" id="IPR019468">
    <property type="entry name" value="AdenyloSucc_lyase_C"/>
</dbReference>
<comment type="catalytic activity">
    <reaction evidence="10">
        <text>N(6)-(1,2-dicarboxyethyl)-AMP = fumarate + AMP</text>
        <dbReference type="Rhea" id="RHEA:16853"/>
        <dbReference type="ChEBI" id="CHEBI:29806"/>
        <dbReference type="ChEBI" id="CHEBI:57567"/>
        <dbReference type="ChEBI" id="CHEBI:456215"/>
        <dbReference type="EC" id="4.3.2.2"/>
    </reaction>
    <physiologicalReaction direction="left-to-right" evidence="10">
        <dbReference type="Rhea" id="RHEA:16854"/>
    </physiologicalReaction>
</comment>
<evidence type="ECO:0000256" key="5">
    <source>
        <dbReference type="ARBA" id="ARBA00017058"/>
    </source>
</evidence>
<dbReference type="Pfam" id="PF00206">
    <property type="entry name" value="Lyase_1"/>
    <property type="match status" value="1"/>
</dbReference>
<dbReference type="PANTHER" id="PTHR43172">
    <property type="entry name" value="ADENYLOSUCCINATE LYASE"/>
    <property type="match status" value="1"/>
</dbReference>
<evidence type="ECO:0000259" key="13">
    <source>
        <dbReference type="SMART" id="SM00998"/>
    </source>
</evidence>
<dbReference type="PROSITE" id="PS00163">
    <property type="entry name" value="FUMARATE_LYASES"/>
    <property type="match status" value="1"/>
</dbReference>
<dbReference type="Pfam" id="PF10397">
    <property type="entry name" value="ADSL_C"/>
    <property type="match status" value="1"/>
</dbReference>
<keyword evidence="6 12" id="KW-0658">Purine biosynthesis</keyword>
<comment type="pathway">
    <text evidence="1 12">Purine metabolism; IMP biosynthesis via de novo pathway; 5-amino-1-(5-phospho-D-ribosyl)imidazole-4-carboxamide from 5-amino-1-(5-phospho-D-ribosyl)imidazole-4-carboxylate: step 2/2.</text>
</comment>
<dbReference type="GO" id="GO:0044208">
    <property type="term" value="P:'de novo' AMP biosynthetic process"/>
    <property type="evidence" value="ECO:0007669"/>
    <property type="project" value="TreeGrafter"/>
</dbReference>
<dbReference type="AlphaFoldDB" id="A0A9D6V2U4"/>
<dbReference type="InterPro" id="IPR004769">
    <property type="entry name" value="Pur_lyase"/>
</dbReference>
<name>A0A9D6V2U4_9BACT</name>
<keyword evidence="7 12" id="KW-0456">Lyase</keyword>
<gene>
    <name evidence="14" type="ORF">HY912_16350</name>
</gene>
<dbReference type="Gene3D" id="1.20.200.10">
    <property type="entry name" value="Fumarase/aspartase (Central domain)"/>
    <property type="match status" value="1"/>
</dbReference>
<evidence type="ECO:0000256" key="7">
    <source>
        <dbReference type="ARBA" id="ARBA00023239"/>
    </source>
</evidence>
<dbReference type="GO" id="GO:0070626">
    <property type="term" value="F:(S)-2-(5-amino-1-(5-phospho-D-ribosyl)imidazole-4-carboxamido) succinate lyase (fumarate-forming) activity"/>
    <property type="evidence" value="ECO:0007669"/>
    <property type="project" value="TreeGrafter"/>
</dbReference>
<dbReference type="GO" id="GO:0004018">
    <property type="term" value="F:N6-(1,2-dicarboxyethyl)AMP AMP-lyase (fumarate-forming) activity"/>
    <property type="evidence" value="ECO:0007669"/>
    <property type="project" value="UniProtKB-UniRule"/>
</dbReference>
<sequence>MIPRYTRDEMGRIWQPRNRYQKWLDIEIAVCEAWTERGLIPPESMDRIKTCANFDPDRIDEIEKITRHDVIAFTTCVAEYVGEDSRFIHRGLTSYDVVDTAFSLLLKEAGLLIRKGLLELLEALKARAMEHRHTPEVGRSHGIHAEPVTFGLKLALFYAEMSRHLERWNHALKSISVGKISGAVGTFAHLDPQMEESILMRLGLDPAPVSNQVIQRDRHAEYFTCLALMASSMEKISVEIRHLQRTEVAEVEEFFHKGQKGSSAMPHKRNPVLTENLSGLARVIRGHALAAMENIPLWHERDISHSSVERIIAPDATILADFMLSRLTSVIRNMVVYERKMLENLNQSRGLIFSEAVLIRLVDKGLTRESAYAIVQRNAMKAWEEGTQFKDVLMQDSELLEHLTPSELDAAFDMGHALRWVDAIFMRIFSE</sequence>
<organism evidence="14 15">
    <name type="scientific">Desulfomonile tiedjei</name>
    <dbReference type="NCBI Taxonomy" id="2358"/>
    <lineage>
        <taxon>Bacteria</taxon>
        <taxon>Pseudomonadati</taxon>
        <taxon>Thermodesulfobacteriota</taxon>
        <taxon>Desulfomonilia</taxon>
        <taxon>Desulfomonilales</taxon>
        <taxon>Desulfomonilaceae</taxon>
        <taxon>Desulfomonile</taxon>
    </lineage>
</organism>
<dbReference type="NCBIfam" id="TIGR00928">
    <property type="entry name" value="purB"/>
    <property type="match status" value="1"/>
</dbReference>
<proteinExistence type="inferred from homology"/>
<dbReference type="InterPro" id="IPR020557">
    <property type="entry name" value="Fumarate_lyase_CS"/>
</dbReference>
<comment type="catalytic activity">
    <reaction evidence="8">
        <text>(2S)-2-[5-amino-1-(5-phospho-beta-D-ribosyl)imidazole-4-carboxamido]succinate = 5-amino-1-(5-phospho-beta-D-ribosyl)imidazole-4-carboxamide + fumarate</text>
        <dbReference type="Rhea" id="RHEA:23920"/>
        <dbReference type="ChEBI" id="CHEBI:29806"/>
        <dbReference type="ChEBI" id="CHEBI:58443"/>
        <dbReference type="ChEBI" id="CHEBI:58475"/>
        <dbReference type="EC" id="4.3.2.2"/>
    </reaction>
    <physiologicalReaction direction="left-to-right" evidence="8">
        <dbReference type="Rhea" id="RHEA:23921"/>
    </physiologicalReaction>
</comment>
<comment type="caution">
    <text evidence="14">The sequence shown here is derived from an EMBL/GenBank/DDBJ whole genome shotgun (WGS) entry which is preliminary data.</text>
</comment>
<dbReference type="SMART" id="SM00998">
    <property type="entry name" value="ADSL_C"/>
    <property type="match status" value="1"/>
</dbReference>
<feature type="domain" description="Adenylosuccinate lyase C-terminal" evidence="13">
    <location>
        <begin position="349"/>
        <end position="429"/>
    </location>
</feature>